<keyword evidence="2" id="KW-1185">Reference proteome</keyword>
<comment type="caution">
    <text evidence="1">The sequence shown here is derived from an EMBL/GenBank/DDBJ whole genome shotgun (WGS) entry which is preliminary data.</text>
</comment>
<gene>
    <name evidence="1" type="ORF">QAD02_006990</name>
</gene>
<proteinExistence type="predicted"/>
<accession>A0ACC2N3Q1</accession>
<organism evidence="1 2">
    <name type="scientific">Eretmocerus hayati</name>
    <dbReference type="NCBI Taxonomy" id="131215"/>
    <lineage>
        <taxon>Eukaryota</taxon>
        <taxon>Metazoa</taxon>
        <taxon>Ecdysozoa</taxon>
        <taxon>Arthropoda</taxon>
        <taxon>Hexapoda</taxon>
        <taxon>Insecta</taxon>
        <taxon>Pterygota</taxon>
        <taxon>Neoptera</taxon>
        <taxon>Endopterygota</taxon>
        <taxon>Hymenoptera</taxon>
        <taxon>Apocrita</taxon>
        <taxon>Proctotrupomorpha</taxon>
        <taxon>Chalcidoidea</taxon>
        <taxon>Aphelinidae</taxon>
        <taxon>Aphelininae</taxon>
        <taxon>Eretmocerus</taxon>
    </lineage>
</organism>
<evidence type="ECO:0000313" key="2">
    <source>
        <dbReference type="Proteomes" id="UP001239111"/>
    </source>
</evidence>
<dbReference type="Proteomes" id="UP001239111">
    <property type="component" value="Chromosome 4"/>
</dbReference>
<sequence>MILTCVLLLKLIKPAQSALNGVIWDEVSHTFTPLSGLSELVAVENEYTQQRQNLEHHNFQREILKVAYYEEPNLVSFVDNDTRITGVCGELWMTLADYLNFTLIPVKLETKNFGHKLENGSYDGVLGLIQQNLSQIIPRCGIFKKSLALLDYTIPFWRIRYHLYIKPEWKHDEIWMFRLFTVGVWYSFFSSLVVLGVVGYICEKHSIKTHNEKVRFNLQDHMFYTVAIASSQGSVPEQLHHRSRVIYLCTSIFSWVIFIAYNSNAIFLMSNKNFILPFTDLRSLFRGNDYSVVAFSGSMVHDEFEATIMSFHRPVHDFGRVSYEPSAAQLFEKVCFTERKKLAAFEAADRHKAIGRYICQLIPTEASYFKTWIASAIKRGFPYKRSFDTGILKMSESGLIDALKKRWLDRKSEVEQENFLPIDMSQVYLIFCVLISGISTSIIVFLVENLTFYRTAMYRTKNQKPLLLLT</sequence>
<reference evidence="1" key="1">
    <citation type="submission" date="2023-04" db="EMBL/GenBank/DDBJ databases">
        <title>A chromosome-level genome assembly of the parasitoid wasp Eretmocerus hayati.</title>
        <authorList>
            <person name="Zhong Y."/>
            <person name="Liu S."/>
            <person name="Liu Y."/>
        </authorList>
    </citation>
    <scope>NUCLEOTIDE SEQUENCE</scope>
    <source>
        <strain evidence="1">ZJU_SS_LIU_2023</strain>
    </source>
</reference>
<name>A0ACC2N3Q1_9HYME</name>
<evidence type="ECO:0000313" key="1">
    <source>
        <dbReference type="EMBL" id="KAJ8665328.1"/>
    </source>
</evidence>
<dbReference type="EMBL" id="CM056744">
    <property type="protein sequence ID" value="KAJ8665328.1"/>
    <property type="molecule type" value="Genomic_DNA"/>
</dbReference>
<protein>
    <submittedName>
        <fullName evidence="1">Uncharacterized protein</fullName>
    </submittedName>
</protein>